<dbReference type="InterPro" id="IPR009057">
    <property type="entry name" value="Homeodomain-like_sf"/>
</dbReference>
<dbReference type="Proteomes" id="UP000466632">
    <property type="component" value="Chromosome"/>
</dbReference>
<dbReference type="Pfam" id="PF00440">
    <property type="entry name" value="TetR_N"/>
    <property type="match status" value="1"/>
</dbReference>
<dbReference type="EMBL" id="AP022582">
    <property type="protein sequence ID" value="BBY03593.1"/>
    <property type="molecule type" value="Genomic_DNA"/>
</dbReference>
<dbReference type="InterPro" id="IPR050109">
    <property type="entry name" value="HTH-type_TetR-like_transc_reg"/>
</dbReference>
<protein>
    <recommendedName>
        <fullName evidence="3">HTH tetR-type domain-containing protein</fullName>
    </recommendedName>
</protein>
<evidence type="ECO:0000256" key="2">
    <source>
        <dbReference type="PROSITE-ProRule" id="PRU00335"/>
    </source>
</evidence>
<dbReference type="PANTHER" id="PTHR30055">
    <property type="entry name" value="HTH-TYPE TRANSCRIPTIONAL REGULATOR RUTR"/>
    <property type="match status" value="1"/>
</dbReference>
<dbReference type="Gene3D" id="1.10.357.10">
    <property type="entry name" value="Tetracycline Repressor, domain 2"/>
    <property type="match status" value="1"/>
</dbReference>
<evidence type="ECO:0000313" key="4">
    <source>
        <dbReference type="EMBL" id="BBY03593.1"/>
    </source>
</evidence>
<dbReference type="PROSITE" id="PS50977">
    <property type="entry name" value="HTH_TETR_2"/>
    <property type="match status" value="1"/>
</dbReference>
<keyword evidence="1 2" id="KW-0238">DNA-binding</keyword>
<dbReference type="PROSITE" id="PS01081">
    <property type="entry name" value="HTH_TETR_1"/>
    <property type="match status" value="1"/>
</dbReference>
<evidence type="ECO:0000313" key="5">
    <source>
        <dbReference type="Proteomes" id="UP000466632"/>
    </source>
</evidence>
<dbReference type="InterPro" id="IPR023772">
    <property type="entry name" value="DNA-bd_HTH_TetR-type_CS"/>
</dbReference>
<dbReference type="SUPFAM" id="SSF46689">
    <property type="entry name" value="Homeodomain-like"/>
    <property type="match status" value="1"/>
</dbReference>
<gene>
    <name evidence="4" type="ORF">MSEO_40920</name>
</gene>
<organism evidence="4 5">
    <name type="scientific">Mycobacterium seoulense</name>
    <dbReference type="NCBI Taxonomy" id="386911"/>
    <lineage>
        <taxon>Bacteria</taxon>
        <taxon>Bacillati</taxon>
        <taxon>Actinomycetota</taxon>
        <taxon>Actinomycetes</taxon>
        <taxon>Mycobacteriales</taxon>
        <taxon>Mycobacteriaceae</taxon>
        <taxon>Mycobacterium</taxon>
    </lineage>
</organism>
<dbReference type="GO" id="GO:0003700">
    <property type="term" value="F:DNA-binding transcription factor activity"/>
    <property type="evidence" value="ECO:0007669"/>
    <property type="project" value="TreeGrafter"/>
</dbReference>
<dbReference type="SUPFAM" id="SSF48498">
    <property type="entry name" value="Tetracyclin repressor-like, C-terminal domain"/>
    <property type="match status" value="1"/>
</dbReference>
<dbReference type="PRINTS" id="PR00455">
    <property type="entry name" value="HTHTETR"/>
</dbReference>
<feature type="DNA-binding region" description="H-T-H motif" evidence="2">
    <location>
        <begin position="86"/>
        <end position="105"/>
    </location>
</feature>
<dbReference type="InterPro" id="IPR001647">
    <property type="entry name" value="HTH_TetR"/>
</dbReference>
<proteinExistence type="predicted"/>
<dbReference type="AlphaFoldDB" id="A0A7I7P3Z5"/>
<dbReference type="GO" id="GO:0000976">
    <property type="term" value="F:transcription cis-regulatory region binding"/>
    <property type="evidence" value="ECO:0007669"/>
    <property type="project" value="TreeGrafter"/>
</dbReference>
<accession>A0A7I7P3Z5</accession>
<dbReference type="KEGG" id="mseo:MSEO_40920"/>
<evidence type="ECO:0000259" key="3">
    <source>
        <dbReference type="PROSITE" id="PS50977"/>
    </source>
</evidence>
<dbReference type="PANTHER" id="PTHR30055:SF223">
    <property type="entry name" value="HTH-TYPE TRANSCRIPTIONAL REGULATOR UIDR"/>
    <property type="match status" value="1"/>
</dbReference>
<reference evidence="4 5" key="1">
    <citation type="journal article" date="2019" name="Emerg. Microbes Infect.">
        <title>Comprehensive subspecies identification of 175 nontuberculous mycobacteria species based on 7547 genomic profiles.</title>
        <authorList>
            <person name="Matsumoto Y."/>
            <person name="Kinjo T."/>
            <person name="Motooka D."/>
            <person name="Nabeya D."/>
            <person name="Jung N."/>
            <person name="Uechi K."/>
            <person name="Horii T."/>
            <person name="Iida T."/>
            <person name="Fujita J."/>
            <person name="Nakamura S."/>
        </authorList>
    </citation>
    <scope>NUCLEOTIDE SEQUENCE [LARGE SCALE GENOMIC DNA]</scope>
    <source>
        <strain evidence="4 5">JCM 16018</strain>
    </source>
</reference>
<dbReference type="InterPro" id="IPR036271">
    <property type="entry name" value="Tet_transcr_reg_TetR-rel_C_sf"/>
</dbReference>
<sequence length="267" mass="28707">MRRETRRGSVHHPLRTSAANPGLIDHSIIFDRVGTERRRTGRASGKGTVTRAQLGRPVGASGEETRRRIIAATMRCVADVGYSRATIREIARTANVTSASLYNYFPNKAELIKAAIAARTDVALPRLRAAAAKPGNVIDRIEAVLDESGRLMREYPDLAAFEWVIRAAGVVGADSQPAGGAGFQAFREIIEGVIDESSRAGDLAHRPDRDSVVEAVYALIYGLVELAATSPPREYHAALESAKRMVRGTLFAPAGRGSPQAGGIKRP</sequence>
<evidence type="ECO:0000256" key="1">
    <source>
        <dbReference type="ARBA" id="ARBA00023125"/>
    </source>
</evidence>
<feature type="domain" description="HTH tetR-type" evidence="3">
    <location>
        <begin position="63"/>
        <end position="123"/>
    </location>
</feature>
<name>A0A7I7P3Z5_9MYCO</name>
<keyword evidence="5" id="KW-1185">Reference proteome</keyword>